<evidence type="ECO:0000313" key="3">
    <source>
        <dbReference type="Proteomes" id="UP000053257"/>
    </source>
</evidence>
<dbReference type="GO" id="GO:0008757">
    <property type="term" value="F:S-adenosylmethionine-dependent methyltransferase activity"/>
    <property type="evidence" value="ECO:0007669"/>
    <property type="project" value="UniProtKB-ARBA"/>
</dbReference>
<dbReference type="InterPro" id="IPR029063">
    <property type="entry name" value="SAM-dependent_MTases_sf"/>
</dbReference>
<dbReference type="Pfam" id="PF10294">
    <property type="entry name" value="Methyltransf_16"/>
    <property type="match status" value="1"/>
</dbReference>
<sequence>MSTAPMNPTPPTSSLPPVARLSRYSTDDIEKALQNLRAIYVPRTLPRLPSPARALPKHVIHDTSVPDSGYASAEEDECAGTGEEAEPEDFDLEALREDLFEKEFAIRWLTAFAARSDGWVYDVPEEEDARTALVDSAATLLASLSGAQEADDAPEDGLTRTFTFPSPGGKVDVILNDAPLSNTDHTSVGLQSWGSAIVFAERMCAAPASFGLDPSARGLRILELGAGTGLLSLAAAQLLPAALVVATDYHPSVLANLEANAATNLRPVSVRALDWQHPRYAAPLDAPFDVVLAADVVYHPEHARWISRCVAHLLARDRGVFWLIIPVRSTGRHEGMGSTVEAVFPVASAAAKGELAILGMEKMEKHGGIGRADESGYTLFKIGWA</sequence>
<dbReference type="CDD" id="cd02440">
    <property type="entry name" value="AdoMet_MTases"/>
    <property type="match status" value="1"/>
</dbReference>
<feature type="region of interest" description="Disordered" evidence="1">
    <location>
        <begin position="56"/>
        <end position="86"/>
    </location>
</feature>
<proteinExistence type="predicted"/>
<feature type="compositionally biased region" description="Acidic residues" evidence="1">
    <location>
        <begin position="73"/>
        <end position="86"/>
    </location>
</feature>
<protein>
    <submittedName>
        <fullName evidence="2">Uncharacterized protein</fullName>
    </submittedName>
</protein>
<dbReference type="InterPro" id="IPR019410">
    <property type="entry name" value="Methyltransf_16"/>
</dbReference>
<evidence type="ECO:0000313" key="2">
    <source>
        <dbReference type="EMBL" id="KIP02496.1"/>
    </source>
</evidence>
<gene>
    <name evidence="2" type="ORF">PHLGIDRAFT_292214</name>
</gene>
<keyword evidence="3" id="KW-1185">Reference proteome</keyword>
<dbReference type="STRING" id="745531.A0A0C3RR70"/>
<dbReference type="EMBL" id="KN840671">
    <property type="protein sequence ID" value="KIP02496.1"/>
    <property type="molecule type" value="Genomic_DNA"/>
</dbReference>
<dbReference type="PANTHER" id="PTHR14614:SF147">
    <property type="entry name" value="S-ADENOSYLMETHIONINE-DEPENDENT METHYLTRANSFERASE OF THE SEVEN BETA-STRAND FAMILY"/>
    <property type="match status" value="1"/>
</dbReference>
<dbReference type="Proteomes" id="UP000053257">
    <property type="component" value="Unassembled WGS sequence"/>
</dbReference>
<name>A0A0C3RR70_PHLG1</name>
<dbReference type="AlphaFoldDB" id="A0A0C3RR70"/>
<evidence type="ECO:0000256" key="1">
    <source>
        <dbReference type="SAM" id="MobiDB-lite"/>
    </source>
</evidence>
<dbReference type="PANTHER" id="PTHR14614">
    <property type="entry name" value="HEPATOCELLULAR CARCINOMA-ASSOCIATED ANTIGEN"/>
    <property type="match status" value="1"/>
</dbReference>
<dbReference type="HOGENOM" id="CLU_030437_1_0_1"/>
<reference evidence="2 3" key="1">
    <citation type="journal article" date="2014" name="PLoS Genet.">
        <title>Analysis of the Phlebiopsis gigantea genome, transcriptome and secretome provides insight into its pioneer colonization strategies of wood.</title>
        <authorList>
            <person name="Hori C."/>
            <person name="Ishida T."/>
            <person name="Igarashi K."/>
            <person name="Samejima M."/>
            <person name="Suzuki H."/>
            <person name="Master E."/>
            <person name="Ferreira P."/>
            <person name="Ruiz-Duenas F.J."/>
            <person name="Held B."/>
            <person name="Canessa P."/>
            <person name="Larrondo L.F."/>
            <person name="Schmoll M."/>
            <person name="Druzhinina I.S."/>
            <person name="Kubicek C.P."/>
            <person name="Gaskell J.A."/>
            <person name="Kersten P."/>
            <person name="St John F."/>
            <person name="Glasner J."/>
            <person name="Sabat G."/>
            <person name="Splinter BonDurant S."/>
            <person name="Syed K."/>
            <person name="Yadav J."/>
            <person name="Mgbeahuruike A.C."/>
            <person name="Kovalchuk A."/>
            <person name="Asiegbu F.O."/>
            <person name="Lackner G."/>
            <person name="Hoffmeister D."/>
            <person name="Rencoret J."/>
            <person name="Gutierrez A."/>
            <person name="Sun H."/>
            <person name="Lindquist E."/>
            <person name="Barry K."/>
            <person name="Riley R."/>
            <person name="Grigoriev I.V."/>
            <person name="Henrissat B."/>
            <person name="Kues U."/>
            <person name="Berka R.M."/>
            <person name="Martinez A.T."/>
            <person name="Covert S.F."/>
            <person name="Blanchette R.A."/>
            <person name="Cullen D."/>
        </authorList>
    </citation>
    <scope>NUCLEOTIDE SEQUENCE [LARGE SCALE GENOMIC DNA]</scope>
    <source>
        <strain evidence="2 3">11061_1 CR5-6</strain>
    </source>
</reference>
<feature type="region of interest" description="Disordered" evidence="1">
    <location>
        <begin position="1"/>
        <end position="21"/>
    </location>
</feature>
<accession>A0A0C3RR70</accession>
<dbReference type="Gene3D" id="3.40.50.150">
    <property type="entry name" value="Vaccinia Virus protein VP39"/>
    <property type="match status" value="1"/>
</dbReference>
<dbReference type="OrthoDB" id="433955at2759"/>
<dbReference type="SUPFAM" id="SSF53335">
    <property type="entry name" value="S-adenosyl-L-methionine-dependent methyltransferases"/>
    <property type="match status" value="1"/>
</dbReference>
<organism evidence="2 3">
    <name type="scientific">Phlebiopsis gigantea (strain 11061_1 CR5-6)</name>
    <name type="common">White-rot fungus</name>
    <name type="synonym">Peniophora gigantea</name>
    <dbReference type="NCBI Taxonomy" id="745531"/>
    <lineage>
        <taxon>Eukaryota</taxon>
        <taxon>Fungi</taxon>
        <taxon>Dikarya</taxon>
        <taxon>Basidiomycota</taxon>
        <taxon>Agaricomycotina</taxon>
        <taxon>Agaricomycetes</taxon>
        <taxon>Polyporales</taxon>
        <taxon>Phanerochaetaceae</taxon>
        <taxon>Phlebiopsis</taxon>
    </lineage>
</organism>